<protein>
    <submittedName>
        <fullName evidence="1">Uncharacterized protein</fullName>
    </submittedName>
</protein>
<feature type="non-terminal residue" evidence="1">
    <location>
        <position position="1"/>
    </location>
</feature>
<dbReference type="EMBL" id="LXQA010892824">
    <property type="protein sequence ID" value="MCI75870.1"/>
    <property type="molecule type" value="Genomic_DNA"/>
</dbReference>
<proteinExistence type="predicted"/>
<keyword evidence="2" id="KW-1185">Reference proteome</keyword>
<accession>A0A392UU48</accession>
<sequence length="53" mass="5978">SSFRGWRASEAGRLQRLKASETGNIRTSENVPELGLSEPILYSRTKSNSVRRK</sequence>
<evidence type="ECO:0000313" key="1">
    <source>
        <dbReference type="EMBL" id="MCI75870.1"/>
    </source>
</evidence>
<name>A0A392UU48_9FABA</name>
<dbReference type="AlphaFoldDB" id="A0A392UU48"/>
<dbReference type="Proteomes" id="UP000265520">
    <property type="component" value="Unassembled WGS sequence"/>
</dbReference>
<comment type="caution">
    <text evidence="1">The sequence shown here is derived from an EMBL/GenBank/DDBJ whole genome shotgun (WGS) entry which is preliminary data.</text>
</comment>
<evidence type="ECO:0000313" key="2">
    <source>
        <dbReference type="Proteomes" id="UP000265520"/>
    </source>
</evidence>
<reference evidence="1 2" key="1">
    <citation type="journal article" date="2018" name="Front. Plant Sci.">
        <title>Red Clover (Trifolium pratense) and Zigzag Clover (T. medium) - A Picture of Genomic Similarities and Differences.</title>
        <authorList>
            <person name="Dluhosova J."/>
            <person name="Istvanek J."/>
            <person name="Nedelnik J."/>
            <person name="Repkova J."/>
        </authorList>
    </citation>
    <scope>NUCLEOTIDE SEQUENCE [LARGE SCALE GENOMIC DNA]</scope>
    <source>
        <strain evidence="2">cv. 10/8</strain>
        <tissue evidence="1">Leaf</tissue>
    </source>
</reference>
<organism evidence="1 2">
    <name type="scientific">Trifolium medium</name>
    <dbReference type="NCBI Taxonomy" id="97028"/>
    <lineage>
        <taxon>Eukaryota</taxon>
        <taxon>Viridiplantae</taxon>
        <taxon>Streptophyta</taxon>
        <taxon>Embryophyta</taxon>
        <taxon>Tracheophyta</taxon>
        <taxon>Spermatophyta</taxon>
        <taxon>Magnoliopsida</taxon>
        <taxon>eudicotyledons</taxon>
        <taxon>Gunneridae</taxon>
        <taxon>Pentapetalae</taxon>
        <taxon>rosids</taxon>
        <taxon>fabids</taxon>
        <taxon>Fabales</taxon>
        <taxon>Fabaceae</taxon>
        <taxon>Papilionoideae</taxon>
        <taxon>50 kb inversion clade</taxon>
        <taxon>NPAAA clade</taxon>
        <taxon>Hologalegina</taxon>
        <taxon>IRL clade</taxon>
        <taxon>Trifolieae</taxon>
        <taxon>Trifolium</taxon>
    </lineage>
</organism>